<organism evidence="3 4">
    <name type="scientific">Heterobasidion irregulare (strain TC 32-1)</name>
    <dbReference type="NCBI Taxonomy" id="747525"/>
    <lineage>
        <taxon>Eukaryota</taxon>
        <taxon>Fungi</taxon>
        <taxon>Dikarya</taxon>
        <taxon>Basidiomycota</taxon>
        <taxon>Agaricomycotina</taxon>
        <taxon>Agaricomycetes</taxon>
        <taxon>Russulales</taxon>
        <taxon>Bondarzewiaceae</taxon>
        <taxon>Heterobasidion</taxon>
        <taxon>Heterobasidion annosum species complex</taxon>
    </lineage>
</organism>
<dbReference type="GO" id="GO:0005524">
    <property type="term" value="F:ATP binding"/>
    <property type="evidence" value="ECO:0007669"/>
    <property type="project" value="UniProtKB-KW"/>
</dbReference>
<dbReference type="KEGG" id="hir:HETIRDRAFT_313929"/>
<dbReference type="GeneID" id="20670074"/>
<dbReference type="InterPro" id="IPR010285">
    <property type="entry name" value="DNA_helicase_pif1-like_DEAD"/>
</dbReference>
<reference evidence="3 4" key="1">
    <citation type="journal article" date="2012" name="New Phytol.">
        <title>Insight into trade-off between wood decay and parasitism from the genome of a fungal forest pathogen.</title>
        <authorList>
            <person name="Olson A."/>
            <person name="Aerts A."/>
            <person name="Asiegbu F."/>
            <person name="Belbahri L."/>
            <person name="Bouzid O."/>
            <person name="Broberg A."/>
            <person name="Canback B."/>
            <person name="Coutinho P.M."/>
            <person name="Cullen D."/>
            <person name="Dalman K."/>
            <person name="Deflorio G."/>
            <person name="van Diepen L.T."/>
            <person name="Dunand C."/>
            <person name="Duplessis S."/>
            <person name="Durling M."/>
            <person name="Gonthier P."/>
            <person name="Grimwood J."/>
            <person name="Fossdal C.G."/>
            <person name="Hansson D."/>
            <person name="Henrissat B."/>
            <person name="Hietala A."/>
            <person name="Himmelstrand K."/>
            <person name="Hoffmeister D."/>
            <person name="Hogberg N."/>
            <person name="James T.Y."/>
            <person name="Karlsson M."/>
            <person name="Kohler A."/>
            <person name="Kues U."/>
            <person name="Lee Y.H."/>
            <person name="Lin Y.C."/>
            <person name="Lind M."/>
            <person name="Lindquist E."/>
            <person name="Lombard V."/>
            <person name="Lucas S."/>
            <person name="Lunden K."/>
            <person name="Morin E."/>
            <person name="Murat C."/>
            <person name="Park J."/>
            <person name="Raffaello T."/>
            <person name="Rouze P."/>
            <person name="Salamov A."/>
            <person name="Schmutz J."/>
            <person name="Solheim H."/>
            <person name="Stahlberg J."/>
            <person name="Velez H."/>
            <person name="de Vries R.P."/>
            <person name="Wiebenga A."/>
            <person name="Woodward S."/>
            <person name="Yakovlev I."/>
            <person name="Garbelotto M."/>
            <person name="Martin F."/>
            <person name="Grigoriev I.V."/>
            <person name="Stenlid J."/>
        </authorList>
    </citation>
    <scope>NUCLEOTIDE SEQUENCE [LARGE SCALE GENOMIC DNA]</scope>
    <source>
        <strain evidence="3 4">TC 32-1</strain>
    </source>
</reference>
<keyword evidence="4" id="KW-1185">Reference proteome</keyword>
<keyword evidence="1" id="KW-0378">Hydrolase</keyword>
<dbReference type="eggNOG" id="KOG0987">
    <property type="taxonomic scope" value="Eukaryota"/>
</dbReference>
<keyword evidence="1" id="KW-0233">DNA recombination</keyword>
<dbReference type="GO" id="GO:0043139">
    <property type="term" value="F:5'-3' DNA helicase activity"/>
    <property type="evidence" value="ECO:0007669"/>
    <property type="project" value="UniProtKB-EC"/>
</dbReference>
<protein>
    <recommendedName>
        <fullName evidence="1">ATP-dependent DNA helicase</fullName>
        <ecNumber evidence="1">5.6.2.3</ecNumber>
    </recommendedName>
</protein>
<feature type="domain" description="DNA helicase Pif1-like DEAD-box helicase" evidence="2">
    <location>
        <begin position="1"/>
        <end position="96"/>
    </location>
</feature>
<proteinExistence type="inferred from homology"/>
<keyword evidence="1" id="KW-0547">Nucleotide-binding</keyword>
<dbReference type="InterPro" id="IPR027417">
    <property type="entry name" value="P-loop_NTPase"/>
</dbReference>
<dbReference type="PANTHER" id="PTHR10492">
    <property type="match status" value="1"/>
</dbReference>
<dbReference type="Gene3D" id="3.40.50.300">
    <property type="entry name" value="P-loop containing nucleotide triphosphate hydrolases"/>
    <property type="match status" value="1"/>
</dbReference>
<evidence type="ECO:0000259" key="2">
    <source>
        <dbReference type="Pfam" id="PF05970"/>
    </source>
</evidence>
<dbReference type="Proteomes" id="UP000030671">
    <property type="component" value="Unassembled WGS sequence"/>
</dbReference>
<dbReference type="EC" id="5.6.2.3" evidence="1"/>
<dbReference type="PANTHER" id="PTHR10492:SF57">
    <property type="entry name" value="ATP-DEPENDENT DNA HELICASE"/>
    <property type="match status" value="1"/>
</dbReference>
<accession>W4KHT6</accession>
<dbReference type="OrthoDB" id="3366231at2759"/>
<name>W4KHT6_HETIT</name>
<keyword evidence="1" id="KW-0347">Helicase</keyword>
<dbReference type="GO" id="GO:0000723">
    <property type="term" value="P:telomere maintenance"/>
    <property type="evidence" value="ECO:0007669"/>
    <property type="project" value="InterPro"/>
</dbReference>
<dbReference type="Pfam" id="PF05970">
    <property type="entry name" value="PIF1"/>
    <property type="match status" value="1"/>
</dbReference>
<evidence type="ECO:0000256" key="1">
    <source>
        <dbReference type="RuleBase" id="RU363044"/>
    </source>
</evidence>
<keyword evidence="1" id="KW-0067">ATP-binding</keyword>
<dbReference type="RefSeq" id="XP_009544285.1">
    <property type="nucleotide sequence ID" value="XM_009545990.1"/>
</dbReference>
<comment type="catalytic activity">
    <reaction evidence="1">
        <text>ATP + H2O = ADP + phosphate + H(+)</text>
        <dbReference type="Rhea" id="RHEA:13065"/>
        <dbReference type="ChEBI" id="CHEBI:15377"/>
        <dbReference type="ChEBI" id="CHEBI:15378"/>
        <dbReference type="ChEBI" id="CHEBI:30616"/>
        <dbReference type="ChEBI" id="CHEBI:43474"/>
        <dbReference type="ChEBI" id="CHEBI:456216"/>
        <dbReference type="EC" id="5.6.2.3"/>
    </reaction>
</comment>
<dbReference type="GO" id="GO:0006281">
    <property type="term" value="P:DNA repair"/>
    <property type="evidence" value="ECO:0007669"/>
    <property type="project" value="UniProtKB-KW"/>
</dbReference>
<sequence length="97" mass="10638">YVCNTIVATTRSMGKVALCVALSGIASLLLDGGYTAHSCFHIPIPIHKASTCRIQKNSDLHDVLCQTGIIIWNEAPMQHRHAIEALDHMLQDLMENA</sequence>
<comment type="similarity">
    <text evidence="1">Belongs to the helicase family.</text>
</comment>
<gene>
    <name evidence="3" type="ORF">HETIRDRAFT_313929</name>
</gene>
<dbReference type="InParanoid" id="W4KHT6"/>
<dbReference type="EMBL" id="KI925456">
    <property type="protein sequence ID" value="ETW84641.1"/>
    <property type="molecule type" value="Genomic_DNA"/>
</dbReference>
<keyword evidence="1" id="KW-0234">DNA repair</keyword>
<dbReference type="HOGENOM" id="CLU_001324_9_5_1"/>
<feature type="non-terminal residue" evidence="3">
    <location>
        <position position="1"/>
    </location>
</feature>
<dbReference type="GO" id="GO:0016887">
    <property type="term" value="F:ATP hydrolysis activity"/>
    <property type="evidence" value="ECO:0007669"/>
    <property type="project" value="RHEA"/>
</dbReference>
<comment type="cofactor">
    <cofactor evidence="1">
        <name>Mg(2+)</name>
        <dbReference type="ChEBI" id="CHEBI:18420"/>
    </cofactor>
</comment>
<evidence type="ECO:0000313" key="4">
    <source>
        <dbReference type="Proteomes" id="UP000030671"/>
    </source>
</evidence>
<dbReference type="STRING" id="747525.W4KHT6"/>
<dbReference type="GO" id="GO:0006310">
    <property type="term" value="P:DNA recombination"/>
    <property type="evidence" value="ECO:0007669"/>
    <property type="project" value="UniProtKB-KW"/>
</dbReference>
<dbReference type="AlphaFoldDB" id="W4KHT6"/>
<keyword evidence="1" id="KW-0227">DNA damage</keyword>
<evidence type="ECO:0000313" key="3">
    <source>
        <dbReference type="EMBL" id="ETW84641.1"/>
    </source>
</evidence>